<evidence type="ECO:0000313" key="7">
    <source>
        <dbReference type="EMBL" id="QET04847.1"/>
    </source>
</evidence>
<dbReference type="Proteomes" id="UP000322822">
    <property type="component" value="Chromosome 2"/>
</dbReference>
<dbReference type="RefSeq" id="WP_150374910.1">
    <property type="nucleotide sequence ID" value="NZ_CP044067.1"/>
</dbReference>
<dbReference type="Pfam" id="PF00034">
    <property type="entry name" value="Cytochrom_C"/>
    <property type="match status" value="1"/>
</dbReference>
<dbReference type="InterPro" id="IPR036909">
    <property type="entry name" value="Cyt_c-like_dom_sf"/>
</dbReference>
<dbReference type="Gene3D" id="1.10.760.10">
    <property type="entry name" value="Cytochrome c-like domain"/>
    <property type="match status" value="2"/>
</dbReference>
<reference evidence="7 8" key="1">
    <citation type="submission" date="2019-09" db="EMBL/GenBank/DDBJ databases">
        <title>FDA dAtabase for Regulatory Grade micrObial Sequences (FDA-ARGOS): Supporting development and validation of Infectious Disease Dx tests.</title>
        <authorList>
            <person name="Sciortino C."/>
            <person name="Tallon L."/>
            <person name="Sadzewicz L."/>
            <person name="Vavikolanu K."/>
            <person name="Mehta A."/>
            <person name="Aluvathingal J."/>
            <person name="Nadendla S."/>
            <person name="Nandy P."/>
            <person name="Geyer C."/>
            <person name="Yan Y."/>
            <person name="Sichtig H."/>
        </authorList>
    </citation>
    <scope>NUCLEOTIDE SEQUENCE [LARGE SCALE GENOMIC DNA]</scope>
    <source>
        <strain evidence="7 8">FDAARGOS_664</strain>
    </source>
</reference>
<proteinExistence type="predicted"/>
<feature type="domain" description="Cytochrome c" evidence="6">
    <location>
        <begin position="25"/>
        <end position="136"/>
    </location>
</feature>
<feature type="chain" id="PRO_5024985509" evidence="5">
    <location>
        <begin position="22"/>
        <end position="285"/>
    </location>
</feature>
<keyword evidence="1 4" id="KW-0349">Heme</keyword>
<evidence type="ECO:0000256" key="5">
    <source>
        <dbReference type="SAM" id="SignalP"/>
    </source>
</evidence>
<evidence type="ECO:0000256" key="1">
    <source>
        <dbReference type="ARBA" id="ARBA00022617"/>
    </source>
</evidence>
<dbReference type="InterPro" id="IPR051459">
    <property type="entry name" value="Cytochrome_c-type_DH"/>
</dbReference>
<evidence type="ECO:0000256" key="3">
    <source>
        <dbReference type="ARBA" id="ARBA00023004"/>
    </source>
</evidence>
<dbReference type="OrthoDB" id="9809720at2"/>
<gene>
    <name evidence="7" type="ORF">FOB72_22485</name>
</gene>
<evidence type="ECO:0000259" key="6">
    <source>
        <dbReference type="PROSITE" id="PS51007"/>
    </source>
</evidence>
<feature type="signal peptide" evidence="5">
    <location>
        <begin position="1"/>
        <end position="21"/>
    </location>
</feature>
<protein>
    <submittedName>
        <fullName evidence="7">Cytochrome c</fullName>
    </submittedName>
</protein>
<sequence length="285" mass="31174">MQARRVLLLLFLIARCGFASADDGTRLARGKYLMESVVACANCHATRDPRDEGKFSRSLAGGRVIDEPPFRAVAPNITPDLETGIGKWTDEQIGKAIREGVRPDGTIIGPPMPIGFYRNLSDDDLAAIVAYLRAQPPVKHAVEKSTYRIPLPPNYGEPVGHVRAPSPKETIRYGKYLADIGHCMECHTPRGKDGQLVNRYVGAGGQVFNGAWGMSVSRNLTPDASGLKGWTDAQIAAAIRGTDRHGGHYKPPMAYTWYENISSADMRALIAYLRSLEPQPFAGER</sequence>
<accession>A0A5P2H9G9</accession>
<keyword evidence="5" id="KW-0732">Signal</keyword>
<evidence type="ECO:0000256" key="2">
    <source>
        <dbReference type="ARBA" id="ARBA00022723"/>
    </source>
</evidence>
<dbReference type="EMBL" id="CP044067">
    <property type="protein sequence ID" value="QET04847.1"/>
    <property type="molecule type" value="Genomic_DNA"/>
</dbReference>
<dbReference type="AlphaFoldDB" id="A0A5P2H9G9"/>
<organism evidence="7 8">
    <name type="scientific">Cupriavidus pauculus</name>
    <dbReference type="NCBI Taxonomy" id="82633"/>
    <lineage>
        <taxon>Bacteria</taxon>
        <taxon>Pseudomonadati</taxon>
        <taxon>Pseudomonadota</taxon>
        <taxon>Betaproteobacteria</taxon>
        <taxon>Burkholderiales</taxon>
        <taxon>Burkholderiaceae</taxon>
        <taxon>Cupriavidus</taxon>
    </lineage>
</organism>
<dbReference type="GO" id="GO:0046872">
    <property type="term" value="F:metal ion binding"/>
    <property type="evidence" value="ECO:0007669"/>
    <property type="project" value="UniProtKB-KW"/>
</dbReference>
<dbReference type="SUPFAM" id="SSF46626">
    <property type="entry name" value="Cytochrome c"/>
    <property type="match status" value="2"/>
</dbReference>
<dbReference type="PROSITE" id="PS51007">
    <property type="entry name" value="CYTC"/>
    <property type="match status" value="2"/>
</dbReference>
<dbReference type="PANTHER" id="PTHR35008">
    <property type="entry name" value="BLL4482 PROTEIN-RELATED"/>
    <property type="match status" value="1"/>
</dbReference>
<dbReference type="Pfam" id="PF13442">
    <property type="entry name" value="Cytochrome_CBB3"/>
    <property type="match status" value="1"/>
</dbReference>
<dbReference type="GO" id="GO:0009055">
    <property type="term" value="F:electron transfer activity"/>
    <property type="evidence" value="ECO:0007669"/>
    <property type="project" value="InterPro"/>
</dbReference>
<dbReference type="PANTHER" id="PTHR35008:SF4">
    <property type="entry name" value="BLL4482 PROTEIN"/>
    <property type="match status" value="1"/>
</dbReference>
<evidence type="ECO:0000313" key="8">
    <source>
        <dbReference type="Proteomes" id="UP000322822"/>
    </source>
</evidence>
<name>A0A5P2H9G9_9BURK</name>
<dbReference type="InterPro" id="IPR009056">
    <property type="entry name" value="Cyt_c-like_dom"/>
</dbReference>
<keyword evidence="2 4" id="KW-0479">Metal-binding</keyword>
<evidence type="ECO:0000256" key="4">
    <source>
        <dbReference type="PROSITE-ProRule" id="PRU00433"/>
    </source>
</evidence>
<feature type="domain" description="Cytochrome c" evidence="6">
    <location>
        <begin position="169"/>
        <end position="277"/>
    </location>
</feature>
<dbReference type="GO" id="GO:0020037">
    <property type="term" value="F:heme binding"/>
    <property type="evidence" value="ECO:0007669"/>
    <property type="project" value="InterPro"/>
</dbReference>
<keyword evidence="3 4" id="KW-0408">Iron</keyword>